<dbReference type="STRING" id="29435.SAMN05216588_101242"/>
<dbReference type="Pfam" id="PF11672">
    <property type="entry name" value="DUF3268"/>
    <property type="match status" value="1"/>
</dbReference>
<dbReference type="AlphaFoldDB" id="A0A1G7XRK7"/>
<name>A0A1G7XRK7_9GAMM</name>
<dbReference type="InterPro" id="IPR021686">
    <property type="entry name" value="DUF3268"/>
</dbReference>
<evidence type="ECO:0000313" key="1">
    <source>
        <dbReference type="EMBL" id="SDG86774.1"/>
    </source>
</evidence>
<sequence length="162" mass="18291">MIDPRAHSPEPIVPPAPLPVVSRRRLLRIRDALPIPTQCNCCQGTRIELVDNAAIYNGTSYGEWPYAYLCRDCFAYIGLHPGTDLPLGTLANKPLRLARSSSKKPFERIWRDGHMSRSAAYAWLGQQMGLQPDECHFGLFDIPRCLFARQVCQQFLNSVAIH</sequence>
<organism evidence="1 2">
    <name type="scientific">Phytopseudomonas flavescens</name>
    <dbReference type="NCBI Taxonomy" id="29435"/>
    <lineage>
        <taxon>Bacteria</taxon>
        <taxon>Pseudomonadati</taxon>
        <taxon>Pseudomonadota</taxon>
        <taxon>Gammaproteobacteria</taxon>
        <taxon>Pseudomonadales</taxon>
        <taxon>Pseudomonadaceae</taxon>
        <taxon>Phytopseudomonas</taxon>
    </lineage>
</organism>
<proteinExistence type="predicted"/>
<gene>
    <name evidence="1" type="ORF">SAMN05216588_101242</name>
</gene>
<protein>
    <submittedName>
        <fullName evidence="1">Uncharacterized protein</fullName>
    </submittedName>
</protein>
<reference evidence="1 2" key="1">
    <citation type="submission" date="2016-10" db="EMBL/GenBank/DDBJ databases">
        <authorList>
            <person name="de Groot N.N."/>
        </authorList>
    </citation>
    <scope>NUCLEOTIDE SEQUENCE [LARGE SCALE GENOMIC DNA]</scope>
    <source>
        <strain evidence="1 2">LMG 18387</strain>
    </source>
</reference>
<dbReference type="EMBL" id="FNDG01000001">
    <property type="protein sequence ID" value="SDG86774.1"/>
    <property type="molecule type" value="Genomic_DNA"/>
</dbReference>
<evidence type="ECO:0000313" key="2">
    <source>
        <dbReference type="Proteomes" id="UP000198606"/>
    </source>
</evidence>
<dbReference type="Proteomes" id="UP000198606">
    <property type="component" value="Unassembled WGS sequence"/>
</dbReference>
<accession>A0A1G7XRK7</accession>
<dbReference type="RefSeq" id="WP_084305481.1">
    <property type="nucleotide sequence ID" value="NZ_FNDG01000001.1"/>
</dbReference>